<feature type="compositionally biased region" description="Pro residues" evidence="11">
    <location>
        <begin position="209"/>
        <end position="219"/>
    </location>
</feature>
<gene>
    <name evidence="12" type="ORF">SBRCBS47491_000457</name>
</gene>
<evidence type="ECO:0000256" key="7">
    <source>
        <dbReference type="ARBA" id="ARBA00023132"/>
    </source>
</evidence>
<comment type="similarity">
    <text evidence="2">Belongs to the GLE1 family.</text>
</comment>
<accession>A0ABP0AQG1</accession>
<comment type="subcellular location">
    <subcellularLocation>
        <location evidence="1">Nucleus</location>
        <location evidence="1">Nuclear pore complex</location>
    </subcellularLocation>
</comment>
<dbReference type="PANTHER" id="PTHR12960">
    <property type="entry name" value="GLE-1-RELATED"/>
    <property type="match status" value="1"/>
</dbReference>
<keyword evidence="7" id="KW-0906">Nuclear pore complex</keyword>
<keyword evidence="5" id="KW-0653">Protein transport</keyword>
<name>A0ABP0AQG1_9PEZI</name>
<feature type="compositionally biased region" description="Polar residues" evidence="11">
    <location>
        <begin position="1"/>
        <end position="17"/>
    </location>
</feature>
<feature type="region of interest" description="Disordered" evidence="11">
    <location>
        <begin position="118"/>
        <end position="245"/>
    </location>
</feature>
<feature type="region of interest" description="Disordered" evidence="11">
    <location>
        <begin position="1"/>
        <end position="57"/>
    </location>
</feature>
<comment type="caution">
    <text evidence="12">The sequence shown here is derived from an EMBL/GenBank/DDBJ whole genome shotgun (WGS) entry which is preliminary data.</text>
</comment>
<dbReference type="InterPro" id="IPR038506">
    <property type="entry name" value="GLE1-like_sf"/>
</dbReference>
<keyword evidence="13" id="KW-1185">Reference proteome</keyword>
<keyword evidence="4" id="KW-0509">mRNA transport</keyword>
<dbReference type="Proteomes" id="UP001642406">
    <property type="component" value="Unassembled WGS sequence"/>
</dbReference>
<dbReference type="InterPro" id="IPR012476">
    <property type="entry name" value="GLE1"/>
</dbReference>
<evidence type="ECO:0000256" key="3">
    <source>
        <dbReference type="ARBA" id="ARBA00022448"/>
    </source>
</evidence>
<evidence type="ECO:0000256" key="4">
    <source>
        <dbReference type="ARBA" id="ARBA00022816"/>
    </source>
</evidence>
<dbReference type="Gene3D" id="1.25.40.510">
    <property type="entry name" value="GLE1-like"/>
    <property type="match status" value="1"/>
</dbReference>
<sequence length="571" mass="62290">MANSSPPRPHTATTSPAPNWRHTAFPMSDPPDISDFLLESRNSPEARPRKRAEAQHQHDRILKAALHVFDLHQLAEAQREIEEAEKQRRQRVAEEAKRIEKERQAKIKQLEDEARLAAQKAAPLPKPVVAAPPPVSPSAQLPTPPPPPEEPKKQGQPKEQAPAAQQPTSQPANPFAKDGATLQVNGTKPSSFGAAASPFGAPSLSAPKLTPPSTQPSPSPFGNGTSAPTAPAKPTTATPATAAPAVSVPAAHPELERHITVHKNLKELRKYMAQQAKANQALKNRMGDMRRDIRKSFGQLTSGGLRENRIPVARIVATLTAGLKEVPSEMMDPTQFVLAPREPVEGALHNEDKLPSLYLYLLNVLSKAAISQFVNESSADTRTAEAIGQAVVKVYTEADFLWRGKPMIDMLVAKYRVVCPVLFGVRGNDRMERGRAAVGWRKEDGRWIPEQLHIDRMTGLGAGFAAMTLRDFSRVKRDSPWPPTAYWTALAQIVNTPPEEMSDTQCCVLKSMIADNEARFLGFYGNAGVAALRCALIDFPARIPRTSAASETLKVLAKTINVKTGLDLENM</sequence>
<proteinExistence type="inferred from homology"/>
<feature type="compositionally biased region" description="Basic and acidic residues" evidence="11">
    <location>
        <begin position="42"/>
        <end position="57"/>
    </location>
</feature>
<evidence type="ECO:0000256" key="1">
    <source>
        <dbReference type="ARBA" id="ARBA00004567"/>
    </source>
</evidence>
<feature type="compositionally biased region" description="Low complexity" evidence="11">
    <location>
        <begin position="157"/>
        <end position="174"/>
    </location>
</feature>
<dbReference type="EMBL" id="CAWUHC010000003">
    <property type="protein sequence ID" value="CAK7209476.1"/>
    <property type="molecule type" value="Genomic_DNA"/>
</dbReference>
<protein>
    <recommendedName>
        <fullName evidence="9">mRNA export factor GLE1</fullName>
    </recommendedName>
    <alternativeName>
        <fullName evidence="10">Nucleoporin GLE1</fullName>
    </alternativeName>
</protein>
<evidence type="ECO:0000256" key="2">
    <source>
        <dbReference type="ARBA" id="ARBA00011056"/>
    </source>
</evidence>
<evidence type="ECO:0000313" key="12">
    <source>
        <dbReference type="EMBL" id="CAK7209476.1"/>
    </source>
</evidence>
<reference evidence="12 13" key="1">
    <citation type="submission" date="2024-01" db="EMBL/GenBank/DDBJ databases">
        <authorList>
            <person name="Allen C."/>
            <person name="Tagirdzhanova G."/>
        </authorList>
    </citation>
    <scope>NUCLEOTIDE SEQUENCE [LARGE SCALE GENOMIC DNA]</scope>
</reference>
<keyword evidence="3" id="KW-0813">Transport</keyword>
<evidence type="ECO:0000256" key="6">
    <source>
        <dbReference type="ARBA" id="ARBA00023010"/>
    </source>
</evidence>
<keyword evidence="8" id="KW-0539">Nucleus</keyword>
<dbReference type="PANTHER" id="PTHR12960:SF0">
    <property type="entry name" value="MRNA EXPORT FACTOR GLE1"/>
    <property type="match status" value="1"/>
</dbReference>
<evidence type="ECO:0000313" key="13">
    <source>
        <dbReference type="Proteomes" id="UP001642406"/>
    </source>
</evidence>
<feature type="compositionally biased region" description="Low complexity" evidence="11">
    <location>
        <begin position="189"/>
        <end position="207"/>
    </location>
</feature>
<keyword evidence="6" id="KW-0811">Translocation</keyword>
<evidence type="ECO:0000256" key="11">
    <source>
        <dbReference type="SAM" id="MobiDB-lite"/>
    </source>
</evidence>
<dbReference type="Pfam" id="PF07817">
    <property type="entry name" value="GLE1"/>
    <property type="match status" value="1"/>
</dbReference>
<feature type="compositionally biased region" description="Pro residues" evidence="11">
    <location>
        <begin position="124"/>
        <end position="148"/>
    </location>
</feature>
<evidence type="ECO:0000256" key="10">
    <source>
        <dbReference type="ARBA" id="ARBA00029983"/>
    </source>
</evidence>
<organism evidence="12 13">
    <name type="scientific">Sporothrix bragantina</name>
    <dbReference type="NCBI Taxonomy" id="671064"/>
    <lineage>
        <taxon>Eukaryota</taxon>
        <taxon>Fungi</taxon>
        <taxon>Dikarya</taxon>
        <taxon>Ascomycota</taxon>
        <taxon>Pezizomycotina</taxon>
        <taxon>Sordariomycetes</taxon>
        <taxon>Sordariomycetidae</taxon>
        <taxon>Ophiostomatales</taxon>
        <taxon>Ophiostomataceae</taxon>
        <taxon>Sporothrix</taxon>
    </lineage>
</organism>
<feature type="compositionally biased region" description="Low complexity" evidence="11">
    <location>
        <begin position="225"/>
        <end position="245"/>
    </location>
</feature>
<evidence type="ECO:0000256" key="8">
    <source>
        <dbReference type="ARBA" id="ARBA00023242"/>
    </source>
</evidence>
<evidence type="ECO:0000256" key="9">
    <source>
        <dbReference type="ARBA" id="ARBA00026227"/>
    </source>
</evidence>
<evidence type="ECO:0000256" key="5">
    <source>
        <dbReference type="ARBA" id="ARBA00022927"/>
    </source>
</evidence>